<dbReference type="InterPro" id="IPR009057">
    <property type="entry name" value="Homeodomain-like_sf"/>
</dbReference>
<evidence type="ECO:0000256" key="4">
    <source>
        <dbReference type="PROSITE-ProRule" id="PRU00335"/>
    </source>
</evidence>
<keyword evidence="3" id="KW-0804">Transcription</keyword>
<evidence type="ECO:0000256" key="3">
    <source>
        <dbReference type="ARBA" id="ARBA00023163"/>
    </source>
</evidence>
<dbReference type="PANTHER" id="PTHR30055:SF234">
    <property type="entry name" value="HTH-TYPE TRANSCRIPTIONAL REGULATOR BETI"/>
    <property type="match status" value="1"/>
</dbReference>
<dbReference type="EMBL" id="QHLQ01000013">
    <property type="protein sequence ID" value="NIZ62085.1"/>
    <property type="molecule type" value="Genomic_DNA"/>
</dbReference>
<name>A0ABX0WCS0_9RHOB</name>
<reference evidence="6 7" key="1">
    <citation type="submission" date="2018-05" db="EMBL/GenBank/DDBJ databases">
        <authorList>
            <person name="Zhang Y.-J."/>
        </authorList>
    </citation>
    <scope>NUCLEOTIDE SEQUENCE [LARGE SCALE GENOMIC DNA]</scope>
    <source>
        <strain evidence="6 7">CY04</strain>
    </source>
</reference>
<dbReference type="InterPro" id="IPR036271">
    <property type="entry name" value="Tet_transcr_reg_TetR-rel_C_sf"/>
</dbReference>
<protein>
    <submittedName>
        <fullName evidence="6">TetR/AcrR family transcriptional regulator</fullName>
    </submittedName>
</protein>
<evidence type="ECO:0000256" key="2">
    <source>
        <dbReference type="ARBA" id="ARBA00023125"/>
    </source>
</evidence>
<dbReference type="InterPro" id="IPR050109">
    <property type="entry name" value="HTH-type_TetR-like_transc_reg"/>
</dbReference>
<dbReference type="PANTHER" id="PTHR30055">
    <property type="entry name" value="HTH-TYPE TRANSCRIPTIONAL REGULATOR RUTR"/>
    <property type="match status" value="1"/>
</dbReference>
<dbReference type="SUPFAM" id="SSF46689">
    <property type="entry name" value="Homeodomain-like"/>
    <property type="match status" value="1"/>
</dbReference>
<gene>
    <name evidence="6" type="ORF">DL239_13970</name>
</gene>
<dbReference type="PROSITE" id="PS50977">
    <property type="entry name" value="HTH_TETR_2"/>
    <property type="match status" value="1"/>
</dbReference>
<organism evidence="6 7">
    <name type="scientific">Parasedimentitalea denitrificans</name>
    <dbReference type="NCBI Taxonomy" id="2211118"/>
    <lineage>
        <taxon>Bacteria</taxon>
        <taxon>Pseudomonadati</taxon>
        <taxon>Pseudomonadota</taxon>
        <taxon>Alphaproteobacteria</taxon>
        <taxon>Rhodobacterales</taxon>
        <taxon>Paracoccaceae</taxon>
        <taxon>Parasedimentitalea</taxon>
    </lineage>
</organism>
<evidence type="ECO:0000256" key="1">
    <source>
        <dbReference type="ARBA" id="ARBA00023015"/>
    </source>
</evidence>
<dbReference type="InterPro" id="IPR001647">
    <property type="entry name" value="HTH_TetR"/>
</dbReference>
<comment type="caution">
    <text evidence="6">The sequence shown here is derived from an EMBL/GenBank/DDBJ whole genome shotgun (WGS) entry which is preliminary data.</text>
</comment>
<dbReference type="Proteomes" id="UP001429564">
    <property type="component" value="Unassembled WGS sequence"/>
</dbReference>
<evidence type="ECO:0000259" key="5">
    <source>
        <dbReference type="PROSITE" id="PS50977"/>
    </source>
</evidence>
<keyword evidence="2 4" id="KW-0238">DNA-binding</keyword>
<sequence>MSTSPPNTRTKILQATLDLLFADPPSKTRMSDVATQAGVSRQAVYLHFENRTDLLIAATHFLDETLDTKARLAASRNARSGLERLQAFVAAWGGYIPEIYKIATVLISLSKTDKAAATAWENRMQDMREGCAAAIDALNADGTLSPSFSPDDATDLLWTMLSVSNWEHSTRACGWDQEKYLTVLTLATRTLFYSEPSKLP</sequence>
<proteinExistence type="predicted"/>
<keyword evidence="7" id="KW-1185">Reference proteome</keyword>
<evidence type="ECO:0000313" key="7">
    <source>
        <dbReference type="Proteomes" id="UP001429564"/>
    </source>
</evidence>
<dbReference type="Pfam" id="PF00440">
    <property type="entry name" value="TetR_N"/>
    <property type="match status" value="1"/>
</dbReference>
<keyword evidence="1" id="KW-0805">Transcription regulation</keyword>
<accession>A0ABX0WCS0</accession>
<dbReference type="Gene3D" id="1.10.357.10">
    <property type="entry name" value="Tetracycline Repressor, domain 2"/>
    <property type="match status" value="1"/>
</dbReference>
<feature type="domain" description="HTH tetR-type" evidence="5">
    <location>
        <begin position="6"/>
        <end position="66"/>
    </location>
</feature>
<feature type="DNA-binding region" description="H-T-H motif" evidence="4">
    <location>
        <begin position="29"/>
        <end position="48"/>
    </location>
</feature>
<evidence type="ECO:0000313" key="6">
    <source>
        <dbReference type="EMBL" id="NIZ62085.1"/>
    </source>
</evidence>
<dbReference type="RefSeq" id="WP_167684713.1">
    <property type="nucleotide sequence ID" value="NZ_QHLQ01000013.1"/>
</dbReference>
<dbReference type="SUPFAM" id="SSF48498">
    <property type="entry name" value="Tetracyclin repressor-like, C-terminal domain"/>
    <property type="match status" value="1"/>
</dbReference>